<evidence type="ECO:0000313" key="2">
    <source>
        <dbReference type="Proteomes" id="UP000785679"/>
    </source>
</evidence>
<gene>
    <name evidence="1" type="ORF">FGO68_gene4906</name>
</gene>
<dbReference type="EMBL" id="RRYP01033079">
    <property type="protein sequence ID" value="TNV70765.1"/>
    <property type="molecule type" value="Genomic_DNA"/>
</dbReference>
<comment type="caution">
    <text evidence="1">The sequence shown here is derived from an EMBL/GenBank/DDBJ whole genome shotgun (WGS) entry which is preliminary data.</text>
</comment>
<dbReference type="Proteomes" id="UP000785679">
    <property type="component" value="Unassembled WGS sequence"/>
</dbReference>
<accession>A0A8J8NA79</accession>
<reference evidence="1" key="1">
    <citation type="submission" date="2019-06" db="EMBL/GenBank/DDBJ databases">
        <authorList>
            <person name="Zheng W."/>
        </authorList>
    </citation>
    <scope>NUCLEOTIDE SEQUENCE</scope>
    <source>
        <strain evidence="1">QDHG01</strain>
    </source>
</reference>
<name>A0A8J8NA79_HALGN</name>
<evidence type="ECO:0000313" key="1">
    <source>
        <dbReference type="EMBL" id="TNV70765.1"/>
    </source>
</evidence>
<keyword evidence="2" id="KW-1185">Reference proteome</keyword>
<organism evidence="1 2">
    <name type="scientific">Halteria grandinella</name>
    <dbReference type="NCBI Taxonomy" id="5974"/>
    <lineage>
        <taxon>Eukaryota</taxon>
        <taxon>Sar</taxon>
        <taxon>Alveolata</taxon>
        <taxon>Ciliophora</taxon>
        <taxon>Intramacronucleata</taxon>
        <taxon>Spirotrichea</taxon>
        <taxon>Stichotrichia</taxon>
        <taxon>Sporadotrichida</taxon>
        <taxon>Halteriidae</taxon>
        <taxon>Halteria</taxon>
    </lineage>
</organism>
<dbReference type="AlphaFoldDB" id="A0A8J8NA79"/>
<protein>
    <submittedName>
        <fullName evidence="1">Uncharacterized protein</fullName>
    </submittedName>
</protein>
<proteinExistence type="predicted"/>
<sequence length="189" mass="21302">MQCLAIQAITMIEDLLGTNRARVDHQRVARLVQGSLMIKMGGILGLVQSRHLTRRAENTMIRTCKISSMLGAARKRRFENSNISQQLQNSQICSNNQLPTPFSLYIVCELYSIPLWLFNFSQRDCACFDDGLEAGHHEVGLLLQVLCVYLSLRHPSQQHESDTAPDVCPANAVWPIHHLLLSVKLHCLV</sequence>